<evidence type="ECO:0000256" key="2">
    <source>
        <dbReference type="ARBA" id="ARBA00006370"/>
    </source>
</evidence>
<dbReference type="SUPFAM" id="SSF81296">
    <property type="entry name" value="E set domains"/>
    <property type="match status" value="1"/>
</dbReference>
<evidence type="ECO:0000256" key="8">
    <source>
        <dbReference type="SAM" id="SignalP"/>
    </source>
</evidence>
<dbReference type="AlphaFoldDB" id="A0A4Q9N6L6"/>
<evidence type="ECO:0000256" key="5">
    <source>
        <dbReference type="ARBA" id="ARBA00022448"/>
    </source>
</evidence>
<dbReference type="OrthoDB" id="6409159at2759"/>
<feature type="signal peptide" evidence="8">
    <location>
        <begin position="1"/>
        <end position="19"/>
    </location>
</feature>
<evidence type="ECO:0000313" key="11">
    <source>
        <dbReference type="EMBL" id="TBU62022.1"/>
    </source>
</evidence>
<dbReference type="Gene3D" id="2.70.220.10">
    <property type="entry name" value="Ganglioside GM2 activator"/>
    <property type="match status" value="1"/>
</dbReference>
<dbReference type="STRING" id="114155.A0A4Q9N6L6"/>
<sequence>MTRFGLLFLLAAAVAGALSSPVKDEQEVLFPGAPGNKKWDWNDCGTDSHLIHIKSIQITPDPPARGEDLTITVEGVADGPVEDGAYADVTVKAGPIRILHKEFDLCEEARNANTTIQCPVEEGTHKVTQTVSLPKEIPPAQFTVNIRGYTDDDEDLVCMDLLMDFRVRPGSFIPW</sequence>
<dbReference type="InterPro" id="IPR039670">
    <property type="entry name" value="NPC2-like"/>
</dbReference>
<keyword evidence="5" id="KW-0813">Transport</keyword>
<dbReference type="EMBL" id="ML145095">
    <property type="protein sequence ID" value="TBU62022.1"/>
    <property type="molecule type" value="Genomic_DNA"/>
</dbReference>
<proteinExistence type="inferred from homology"/>
<evidence type="ECO:0000256" key="7">
    <source>
        <dbReference type="ARBA" id="ARBA00023055"/>
    </source>
</evidence>
<comment type="similarity">
    <text evidence="2">Belongs to the NPC2 family.</text>
</comment>
<reference evidence="10 12" key="1">
    <citation type="submission" date="2019-01" db="EMBL/GenBank/DDBJ databases">
        <title>Draft genome sequences of three monokaryotic isolates of the white-rot basidiomycete fungus Dichomitus squalens.</title>
        <authorList>
            <consortium name="DOE Joint Genome Institute"/>
            <person name="Lopez S.C."/>
            <person name="Andreopoulos B."/>
            <person name="Pangilinan J."/>
            <person name="Lipzen A."/>
            <person name="Riley R."/>
            <person name="Ahrendt S."/>
            <person name="Ng V."/>
            <person name="Barry K."/>
            <person name="Daum C."/>
            <person name="Grigoriev I.V."/>
            <person name="Hilden K.S."/>
            <person name="Makela M.R."/>
            <person name="de Vries R.P."/>
        </authorList>
    </citation>
    <scope>NUCLEOTIDE SEQUENCE [LARGE SCALE GENOMIC DNA]</scope>
    <source>
        <strain evidence="11 12">CBS 464.89</strain>
        <strain evidence="10">OM18370.1</strain>
    </source>
</reference>
<dbReference type="InterPro" id="IPR033917">
    <property type="entry name" value="ML_PG-PI_TP"/>
</dbReference>
<evidence type="ECO:0000256" key="6">
    <source>
        <dbReference type="ARBA" id="ARBA00022729"/>
    </source>
</evidence>
<evidence type="ECO:0000256" key="4">
    <source>
        <dbReference type="ARBA" id="ARBA00016056"/>
    </source>
</evidence>
<dbReference type="InterPro" id="IPR014756">
    <property type="entry name" value="Ig_E-set"/>
</dbReference>
<keyword evidence="12" id="KW-1185">Reference proteome</keyword>
<evidence type="ECO:0000313" key="10">
    <source>
        <dbReference type="EMBL" id="TBU34536.1"/>
    </source>
</evidence>
<dbReference type="InterPro" id="IPR003172">
    <property type="entry name" value="ML_dom"/>
</dbReference>
<dbReference type="PANTHER" id="PTHR11306:SF0">
    <property type="entry name" value="PHOSPHATIDYLGLYCEROL_PHOSPHATIDYLINOSITOL TRANSFER PROTEIN"/>
    <property type="match status" value="1"/>
</dbReference>
<gene>
    <name evidence="11" type="ORF">BD310DRAFT_946091</name>
    <name evidence="10" type="ORF">BD311DRAFT_710146</name>
</gene>
<keyword evidence="6 8" id="KW-0732">Signal</keyword>
<feature type="domain" description="MD-2-related lipid-recognition" evidence="9">
    <location>
        <begin position="41"/>
        <end position="163"/>
    </location>
</feature>
<accession>A0A4Q9N6L6</accession>
<evidence type="ECO:0000256" key="3">
    <source>
        <dbReference type="ARBA" id="ARBA00011245"/>
    </source>
</evidence>
<comment type="function">
    <text evidence="1">Catalyzes the intermembrane transfer of phosphatidylglycerol and phosphatidylinositol.</text>
</comment>
<dbReference type="GO" id="GO:0032934">
    <property type="term" value="F:sterol binding"/>
    <property type="evidence" value="ECO:0007669"/>
    <property type="project" value="InterPro"/>
</dbReference>
<evidence type="ECO:0000259" key="9">
    <source>
        <dbReference type="SMART" id="SM00737"/>
    </source>
</evidence>
<evidence type="ECO:0000313" key="12">
    <source>
        <dbReference type="Proteomes" id="UP000292082"/>
    </source>
</evidence>
<dbReference type="Proteomes" id="UP000292957">
    <property type="component" value="Unassembled WGS sequence"/>
</dbReference>
<dbReference type="Proteomes" id="UP000292082">
    <property type="component" value="Unassembled WGS sequence"/>
</dbReference>
<dbReference type="SMART" id="SM00737">
    <property type="entry name" value="ML"/>
    <property type="match status" value="1"/>
</dbReference>
<dbReference type="InterPro" id="IPR036846">
    <property type="entry name" value="GM2-AP_sf"/>
</dbReference>
<dbReference type="GO" id="GO:0032366">
    <property type="term" value="P:intracellular sterol transport"/>
    <property type="evidence" value="ECO:0007669"/>
    <property type="project" value="InterPro"/>
</dbReference>
<organism evidence="10">
    <name type="scientific">Dichomitus squalens</name>
    <dbReference type="NCBI Taxonomy" id="114155"/>
    <lineage>
        <taxon>Eukaryota</taxon>
        <taxon>Fungi</taxon>
        <taxon>Dikarya</taxon>
        <taxon>Basidiomycota</taxon>
        <taxon>Agaricomycotina</taxon>
        <taxon>Agaricomycetes</taxon>
        <taxon>Polyporales</taxon>
        <taxon>Polyporaceae</taxon>
        <taxon>Dichomitus</taxon>
    </lineage>
</organism>
<dbReference type="PANTHER" id="PTHR11306">
    <property type="entry name" value="NIEMANN PICK TYPE C2 PROTEIN NPC2-RELATED"/>
    <property type="match status" value="1"/>
</dbReference>
<comment type="subunit">
    <text evidence="3">Monomer.</text>
</comment>
<protein>
    <recommendedName>
        <fullName evidence="4">Phosphatidylglycerol/phosphatidylinositol transfer protein</fullName>
    </recommendedName>
</protein>
<name>A0A4Q9N6L6_9APHY</name>
<dbReference type="Pfam" id="PF02221">
    <property type="entry name" value="E1_DerP2_DerF2"/>
    <property type="match status" value="1"/>
</dbReference>
<dbReference type="CDD" id="cd00917">
    <property type="entry name" value="PG-PI_TP"/>
    <property type="match status" value="1"/>
</dbReference>
<dbReference type="EMBL" id="ML143388">
    <property type="protein sequence ID" value="TBU34536.1"/>
    <property type="molecule type" value="Genomic_DNA"/>
</dbReference>
<keyword evidence="7" id="KW-0445">Lipid transport</keyword>
<evidence type="ECO:0000256" key="1">
    <source>
        <dbReference type="ARBA" id="ARBA00002053"/>
    </source>
</evidence>
<feature type="chain" id="PRO_5040597604" description="Phosphatidylglycerol/phosphatidylinositol transfer protein" evidence="8">
    <location>
        <begin position="20"/>
        <end position="175"/>
    </location>
</feature>